<sequence length="143" mass="16913">MQCLFYVHIGCKKHESPGVKRQCTKNTQLFQFPFRPEAYKNHHESQHHEDWISYRLLSHQEKVILFKKKKVSSIHNFLDKDKDSLQFVISRPTIVDDVVGDLFFHQEEDEEDDTSESITKANAMKLFKPQEDESYLVTIKNSL</sequence>
<protein>
    <submittedName>
        <fullName evidence="1">Uncharacterized protein</fullName>
    </submittedName>
</protein>
<evidence type="ECO:0000313" key="2">
    <source>
        <dbReference type="Proteomes" id="UP001497522"/>
    </source>
</evidence>
<organism evidence="1 2">
    <name type="scientific">Sphagnum jensenii</name>
    <dbReference type="NCBI Taxonomy" id="128206"/>
    <lineage>
        <taxon>Eukaryota</taxon>
        <taxon>Viridiplantae</taxon>
        <taxon>Streptophyta</taxon>
        <taxon>Embryophyta</taxon>
        <taxon>Bryophyta</taxon>
        <taxon>Sphagnophytina</taxon>
        <taxon>Sphagnopsida</taxon>
        <taxon>Sphagnales</taxon>
        <taxon>Sphagnaceae</taxon>
        <taxon>Sphagnum</taxon>
    </lineage>
</organism>
<name>A0ABP1BYF8_9BRYO</name>
<gene>
    <name evidence="1" type="ORF">CSSPJE1EN2_LOCUS22866</name>
</gene>
<dbReference type="PANTHER" id="PTHR37067">
    <property type="entry name" value="PX DOMAIN-CONTAINING PROTEIN"/>
    <property type="match status" value="1"/>
</dbReference>
<dbReference type="Proteomes" id="UP001497522">
    <property type="component" value="Chromosome 8"/>
</dbReference>
<reference evidence="1" key="1">
    <citation type="submission" date="2024-03" db="EMBL/GenBank/DDBJ databases">
        <authorList>
            <consortium name="ELIXIR-Norway"/>
            <consortium name="Elixir Norway"/>
        </authorList>
    </citation>
    <scope>NUCLEOTIDE SEQUENCE</scope>
</reference>
<proteinExistence type="predicted"/>
<accession>A0ABP1BYF8</accession>
<dbReference type="EMBL" id="OZ023709">
    <property type="protein sequence ID" value="CAK9881510.1"/>
    <property type="molecule type" value="Genomic_DNA"/>
</dbReference>
<evidence type="ECO:0000313" key="1">
    <source>
        <dbReference type="EMBL" id="CAK9881510.1"/>
    </source>
</evidence>
<dbReference type="PANTHER" id="PTHR37067:SF3">
    <property type="entry name" value="PX DOMAIN-CONTAINING PROTEIN"/>
    <property type="match status" value="1"/>
</dbReference>
<keyword evidence="2" id="KW-1185">Reference proteome</keyword>